<gene>
    <name evidence="1" type="primary">ATM</name>
    <name evidence="1" type="ORF">CEXT_751321</name>
</gene>
<comment type="caution">
    <text evidence="1">The sequence shown here is derived from an EMBL/GenBank/DDBJ whole genome shotgun (WGS) entry which is preliminary data.</text>
</comment>
<evidence type="ECO:0000313" key="2">
    <source>
        <dbReference type="Proteomes" id="UP001054945"/>
    </source>
</evidence>
<dbReference type="Proteomes" id="UP001054945">
    <property type="component" value="Unassembled WGS sequence"/>
</dbReference>
<evidence type="ECO:0000313" key="1">
    <source>
        <dbReference type="EMBL" id="GIY77127.1"/>
    </source>
</evidence>
<proteinExistence type="predicted"/>
<protein>
    <submittedName>
        <fullName evidence="1">Uncharacterized protein</fullName>
    </submittedName>
</protein>
<accession>A0AAV4W396</accession>
<keyword evidence="2" id="KW-1185">Reference proteome</keyword>
<dbReference type="EMBL" id="BPLR01015580">
    <property type="protein sequence ID" value="GIY77127.1"/>
    <property type="molecule type" value="Genomic_DNA"/>
</dbReference>
<name>A0AAV4W396_CAEEX</name>
<organism evidence="1 2">
    <name type="scientific">Caerostris extrusa</name>
    <name type="common">Bark spider</name>
    <name type="synonym">Caerostris bankana</name>
    <dbReference type="NCBI Taxonomy" id="172846"/>
    <lineage>
        <taxon>Eukaryota</taxon>
        <taxon>Metazoa</taxon>
        <taxon>Ecdysozoa</taxon>
        <taxon>Arthropoda</taxon>
        <taxon>Chelicerata</taxon>
        <taxon>Arachnida</taxon>
        <taxon>Araneae</taxon>
        <taxon>Araneomorphae</taxon>
        <taxon>Entelegynae</taxon>
        <taxon>Araneoidea</taxon>
        <taxon>Araneidae</taxon>
        <taxon>Caerostris</taxon>
    </lineage>
</organism>
<dbReference type="AlphaFoldDB" id="A0AAV4W396"/>
<reference evidence="1 2" key="1">
    <citation type="submission" date="2021-06" db="EMBL/GenBank/DDBJ databases">
        <title>Caerostris extrusa draft genome.</title>
        <authorList>
            <person name="Kono N."/>
            <person name="Arakawa K."/>
        </authorList>
    </citation>
    <scope>NUCLEOTIDE SEQUENCE [LARGE SCALE GENOMIC DNA]</scope>
</reference>
<sequence length="98" mass="11403">MIPAEVSEKVFHTKVDEFIVCLLKMLKDDQSDHLYNYICSELGPGLNCSYFVVKEIVYTIINFLTDFKMHNAKDSLSIIYCCDILQLVCSQTMLHFKR</sequence>